<dbReference type="Pfam" id="PF00528">
    <property type="entry name" value="BPD_transp_1"/>
    <property type="match status" value="1"/>
</dbReference>
<evidence type="ECO:0000256" key="8">
    <source>
        <dbReference type="RuleBase" id="RU363032"/>
    </source>
</evidence>
<dbReference type="EMBL" id="OCNJ01000002">
    <property type="protein sequence ID" value="SOD91884.1"/>
    <property type="molecule type" value="Genomic_DNA"/>
</dbReference>
<keyword evidence="3 8" id="KW-0813">Transport</keyword>
<evidence type="ECO:0000256" key="7">
    <source>
        <dbReference type="ARBA" id="ARBA00023136"/>
    </source>
</evidence>
<evidence type="ECO:0000256" key="9">
    <source>
        <dbReference type="SAM" id="MobiDB-lite"/>
    </source>
</evidence>
<name>A0A286GA83_9PROT</name>
<evidence type="ECO:0000313" key="12">
    <source>
        <dbReference type="Proteomes" id="UP000219621"/>
    </source>
</evidence>
<feature type="compositionally biased region" description="Low complexity" evidence="9">
    <location>
        <begin position="270"/>
        <end position="280"/>
    </location>
</feature>
<evidence type="ECO:0000259" key="10">
    <source>
        <dbReference type="PROSITE" id="PS50928"/>
    </source>
</evidence>
<dbReference type="GO" id="GO:0005886">
    <property type="term" value="C:plasma membrane"/>
    <property type="evidence" value="ECO:0007669"/>
    <property type="project" value="UniProtKB-SubCell"/>
</dbReference>
<evidence type="ECO:0000256" key="6">
    <source>
        <dbReference type="ARBA" id="ARBA00022989"/>
    </source>
</evidence>
<dbReference type="SUPFAM" id="SSF161098">
    <property type="entry name" value="MetI-like"/>
    <property type="match status" value="1"/>
</dbReference>
<dbReference type="CDD" id="cd06261">
    <property type="entry name" value="TM_PBP2"/>
    <property type="match status" value="1"/>
</dbReference>
<dbReference type="Proteomes" id="UP000219621">
    <property type="component" value="Unassembled WGS sequence"/>
</dbReference>
<evidence type="ECO:0000256" key="5">
    <source>
        <dbReference type="ARBA" id="ARBA00022692"/>
    </source>
</evidence>
<accession>A0A286GA83</accession>
<sequence length="294" mass="31726">MQTGRLTRGALLLYGVAALAFLYLPLVAVAFASVSKARYLTFPIRAYDTKWYGEAIASDTVQSLLLVSLKVAGIVTVVSMVVGFFGALAFARYHWRFRRLFQKLILLPIFFPQTVLGLALLMWFNALGVTPSWQTAVVGHLVWISPIATLVISIRAYSFDPTLEEAARDMGATTWQILRDITFPLLLPGVVSAGLFSFLLSWGNFPLSLFTTGADSTLPEWLYAKMVSGYSPLVPTLGILSVAASAGVLAVALIAPAAVRLLRSAGPREAAAPATTTPTADQNRSPKLEESPTC</sequence>
<dbReference type="InterPro" id="IPR051789">
    <property type="entry name" value="Bact_Polyamine_Transport"/>
</dbReference>
<dbReference type="InterPro" id="IPR035906">
    <property type="entry name" value="MetI-like_sf"/>
</dbReference>
<feature type="transmembrane region" description="Helical" evidence="8">
    <location>
        <begin position="136"/>
        <end position="157"/>
    </location>
</feature>
<evidence type="ECO:0000256" key="1">
    <source>
        <dbReference type="ARBA" id="ARBA00004651"/>
    </source>
</evidence>
<feature type="transmembrane region" description="Helical" evidence="8">
    <location>
        <begin position="71"/>
        <end position="93"/>
    </location>
</feature>
<dbReference type="Gene3D" id="1.10.3720.10">
    <property type="entry name" value="MetI-like"/>
    <property type="match status" value="1"/>
</dbReference>
<dbReference type="RefSeq" id="WP_097277928.1">
    <property type="nucleotide sequence ID" value="NZ_OCNJ01000002.1"/>
</dbReference>
<feature type="transmembrane region" description="Helical" evidence="8">
    <location>
        <begin position="105"/>
        <end position="124"/>
    </location>
</feature>
<keyword evidence="12" id="KW-1185">Reference proteome</keyword>
<reference evidence="11 12" key="1">
    <citation type="submission" date="2017-09" db="EMBL/GenBank/DDBJ databases">
        <authorList>
            <person name="Ehlers B."/>
            <person name="Leendertz F.H."/>
        </authorList>
    </citation>
    <scope>NUCLEOTIDE SEQUENCE [LARGE SCALE GENOMIC DNA]</scope>
    <source>
        <strain evidence="11 12">USBA 140</strain>
    </source>
</reference>
<dbReference type="InterPro" id="IPR000515">
    <property type="entry name" value="MetI-like"/>
</dbReference>
<feature type="transmembrane region" description="Helical" evidence="8">
    <location>
        <begin position="237"/>
        <end position="259"/>
    </location>
</feature>
<protein>
    <submittedName>
        <fullName evidence="11">Spermidine/putrescine transport system permease protein</fullName>
    </submittedName>
</protein>
<feature type="transmembrane region" description="Helical" evidence="8">
    <location>
        <begin position="177"/>
        <end position="200"/>
    </location>
</feature>
<feature type="transmembrane region" description="Helical" evidence="8">
    <location>
        <begin position="12"/>
        <end position="34"/>
    </location>
</feature>
<feature type="compositionally biased region" description="Basic and acidic residues" evidence="9">
    <location>
        <begin position="284"/>
        <end position="294"/>
    </location>
</feature>
<evidence type="ECO:0000313" key="11">
    <source>
        <dbReference type="EMBL" id="SOD91884.1"/>
    </source>
</evidence>
<feature type="domain" description="ABC transmembrane type-1" evidence="10">
    <location>
        <begin position="65"/>
        <end position="255"/>
    </location>
</feature>
<feature type="region of interest" description="Disordered" evidence="9">
    <location>
        <begin position="269"/>
        <end position="294"/>
    </location>
</feature>
<evidence type="ECO:0000256" key="3">
    <source>
        <dbReference type="ARBA" id="ARBA00022448"/>
    </source>
</evidence>
<dbReference type="PANTHER" id="PTHR43848:SF2">
    <property type="entry name" value="PUTRESCINE TRANSPORT SYSTEM PERMEASE PROTEIN POTI"/>
    <property type="match status" value="1"/>
</dbReference>
<gene>
    <name evidence="11" type="ORF">SAMN05421508_102157</name>
</gene>
<comment type="similarity">
    <text evidence="2">Belongs to the binding-protein-dependent transport system permease family. CysTW subfamily.</text>
</comment>
<dbReference type="PROSITE" id="PS50928">
    <property type="entry name" value="ABC_TM1"/>
    <property type="match status" value="1"/>
</dbReference>
<evidence type="ECO:0000256" key="4">
    <source>
        <dbReference type="ARBA" id="ARBA00022475"/>
    </source>
</evidence>
<evidence type="ECO:0000256" key="2">
    <source>
        <dbReference type="ARBA" id="ARBA00007069"/>
    </source>
</evidence>
<dbReference type="AlphaFoldDB" id="A0A286GA83"/>
<keyword evidence="5 8" id="KW-0812">Transmembrane</keyword>
<keyword evidence="6 8" id="KW-1133">Transmembrane helix</keyword>
<comment type="subcellular location">
    <subcellularLocation>
        <location evidence="1 8">Cell membrane</location>
        <topology evidence="1 8">Multi-pass membrane protein</topology>
    </subcellularLocation>
</comment>
<organism evidence="11 12">
    <name type="scientific">Caenispirillum bisanense</name>
    <dbReference type="NCBI Taxonomy" id="414052"/>
    <lineage>
        <taxon>Bacteria</taxon>
        <taxon>Pseudomonadati</taxon>
        <taxon>Pseudomonadota</taxon>
        <taxon>Alphaproteobacteria</taxon>
        <taxon>Rhodospirillales</taxon>
        <taxon>Novispirillaceae</taxon>
        <taxon>Caenispirillum</taxon>
    </lineage>
</organism>
<dbReference type="GO" id="GO:0055085">
    <property type="term" value="P:transmembrane transport"/>
    <property type="evidence" value="ECO:0007669"/>
    <property type="project" value="InterPro"/>
</dbReference>
<proteinExistence type="inferred from homology"/>
<keyword evidence="7 8" id="KW-0472">Membrane</keyword>
<dbReference type="PANTHER" id="PTHR43848">
    <property type="entry name" value="PUTRESCINE TRANSPORT SYSTEM PERMEASE PROTEIN POTI"/>
    <property type="match status" value="1"/>
</dbReference>
<keyword evidence="4" id="KW-1003">Cell membrane</keyword>
<dbReference type="OrthoDB" id="9809681at2"/>